<evidence type="ECO:0000313" key="2">
    <source>
        <dbReference type="Proteomes" id="UP000735302"/>
    </source>
</evidence>
<comment type="caution">
    <text evidence="1">The sequence shown here is derived from an EMBL/GenBank/DDBJ whole genome shotgun (WGS) entry which is preliminary data.</text>
</comment>
<dbReference type="AlphaFoldDB" id="A0AAV4AG10"/>
<protein>
    <submittedName>
        <fullName evidence="1">Uncharacterized protein</fullName>
    </submittedName>
</protein>
<dbReference type="Proteomes" id="UP000735302">
    <property type="component" value="Unassembled WGS sequence"/>
</dbReference>
<proteinExistence type="predicted"/>
<accession>A0AAV4AG10</accession>
<sequence>MISGAQAIRKARAPVVELEPATEGKVPANLSAVRVRYPLHGQRPPDMQDRTQNPPLSGMITSPLVTHHTFDFTHKRDSPILVVISK</sequence>
<reference evidence="1 2" key="1">
    <citation type="journal article" date="2021" name="Elife">
        <title>Chloroplast acquisition without the gene transfer in kleptoplastic sea slugs, Plakobranchus ocellatus.</title>
        <authorList>
            <person name="Maeda T."/>
            <person name="Takahashi S."/>
            <person name="Yoshida T."/>
            <person name="Shimamura S."/>
            <person name="Takaki Y."/>
            <person name="Nagai Y."/>
            <person name="Toyoda A."/>
            <person name="Suzuki Y."/>
            <person name="Arimoto A."/>
            <person name="Ishii H."/>
            <person name="Satoh N."/>
            <person name="Nishiyama T."/>
            <person name="Hasebe M."/>
            <person name="Maruyama T."/>
            <person name="Minagawa J."/>
            <person name="Obokata J."/>
            <person name="Shigenobu S."/>
        </authorList>
    </citation>
    <scope>NUCLEOTIDE SEQUENCE [LARGE SCALE GENOMIC DNA]</scope>
</reference>
<gene>
    <name evidence="1" type="ORF">PoB_003169400</name>
</gene>
<dbReference type="EMBL" id="BLXT01003747">
    <property type="protein sequence ID" value="GFO05189.1"/>
    <property type="molecule type" value="Genomic_DNA"/>
</dbReference>
<organism evidence="1 2">
    <name type="scientific">Plakobranchus ocellatus</name>
    <dbReference type="NCBI Taxonomy" id="259542"/>
    <lineage>
        <taxon>Eukaryota</taxon>
        <taxon>Metazoa</taxon>
        <taxon>Spiralia</taxon>
        <taxon>Lophotrochozoa</taxon>
        <taxon>Mollusca</taxon>
        <taxon>Gastropoda</taxon>
        <taxon>Heterobranchia</taxon>
        <taxon>Euthyneura</taxon>
        <taxon>Panpulmonata</taxon>
        <taxon>Sacoglossa</taxon>
        <taxon>Placobranchoidea</taxon>
        <taxon>Plakobranchidae</taxon>
        <taxon>Plakobranchus</taxon>
    </lineage>
</organism>
<evidence type="ECO:0000313" key="1">
    <source>
        <dbReference type="EMBL" id="GFO05189.1"/>
    </source>
</evidence>
<name>A0AAV4AG10_9GAST</name>
<keyword evidence="2" id="KW-1185">Reference proteome</keyword>